<gene>
    <name evidence="1" type="ORF">LPJ66_000567</name>
</gene>
<comment type="caution">
    <text evidence="1">The sequence shown here is derived from an EMBL/GenBank/DDBJ whole genome shotgun (WGS) entry which is preliminary data.</text>
</comment>
<proteinExistence type="predicted"/>
<name>A0ACC1IVQ6_9FUNG</name>
<organism evidence="1 2">
    <name type="scientific">Kickxella alabastrina</name>
    <dbReference type="NCBI Taxonomy" id="61397"/>
    <lineage>
        <taxon>Eukaryota</taxon>
        <taxon>Fungi</taxon>
        <taxon>Fungi incertae sedis</taxon>
        <taxon>Zoopagomycota</taxon>
        <taxon>Kickxellomycotina</taxon>
        <taxon>Kickxellomycetes</taxon>
        <taxon>Kickxellales</taxon>
        <taxon>Kickxellaceae</taxon>
        <taxon>Kickxella</taxon>
    </lineage>
</organism>
<evidence type="ECO:0000313" key="2">
    <source>
        <dbReference type="Proteomes" id="UP001150581"/>
    </source>
</evidence>
<reference evidence="1" key="1">
    <citation type="submission" date="2022-07" db="EMBL/GenBank/DDBJ databases">
        <title>Phylogenomic reconstructions and comparative analyses of Kickxellomycotina fungi.</title>
        <authorList>
            <person name="Reynolds N.K."/>
            <person name="Stajich J.E."/>
            <person name="Barry K."/>
            <person name="Grigoriev I.V."/>
            <person name="Crous P."/>
            <person name="Smith M.E."/>
        </authorList>
    </citation>
    <scope>NUCLEOTIDE SEQUENCE</scope>
    <source>
        <strain evidence="1">Benny 63K</strain>
    </source>
</reference>
<dbReference type="EMBL" id="JANBPG010000018">
    <property type="protein sequence ID" value="KAJ1901718.1"/>
    <property type="molecule type" value="Genomic_DNA"/>
</dbReference>
<protein>
    <submittedName>
        <fullName evidence="1">Uncharacterized protein</fullName>
    </submittedName>
</protein>
<dbReference type="Proteomes" id="UP001150581">
    <property type="component" value="Unassembled WGS sequence"/>
</dbReference>
<keyword evidence="2" id="KW-1185">Reference proteome</keyword>
<evidence type="ECO:0000313" key="1">
    <source>
        <dbReference type="EMBL" id="KAJ1901718.1"/>
    </source>
</evidence>
<sequence>MSNAFFSLSRAFAVVGASADRTKFGNKVLRWYINNGLSVTPINPKASEIEGIKCEPSLTALLAASSDLGSLENVSVSVITPPTVSESVIEEAAGLGVKRMWFQPGSEPVNLSELAENLGVSVIGNGPCILRVDTTTLPKSKL</sequence>
<accession>A0ACC1IVQ6</accession>